<protein>
    <submittedName>
        <fullName evidence="3">Heterokaryon incompatibility protein-domain-containing protein</fullName>
    </submittedName>
</protein>
<comment type="caution">
    <text evidence="3">The sequence shown here is derived from an EMBL/GenBank/DDBJ whole genome shotgun (WGS) entry which is preliminary data.</text>
</comment>
<dbReference type="InterPro" id="IPR010730">
    <property type="entry name" value="HET"/>
</dbReference>
<dbReference type="PANTHER" id="PTHR33112:SF8">
    <property type="entry name" value="HETEROKARYON INCOMPATIBILITY DOMAIN-CONTAINING PROTEIN"/>
    <property type="match status" value="1"/>
</dbReference>
<evidence type="ECO:0000313" key="4">
    <source>
        <dbReference type="Proteomes" id="UP001275084"/>
    </source>
</evidence>
<feature type="region of interest" description="Disordered" evidence="1">
    <location>
        <begin position="521"/>
        <end position="540"/>
    </location>
</feature>
<feature type="domain" description="Heterokaryon incompatibility" evidence="2">
    <location>
        <begin position="228"/>
        <end position="381"/>
    </location>
</feature>
<evidence type="ECO:0000259" key="2">
    <source>
        <dbReference type="Pfam" id="PF06985"/>
    </source>
</evidence>
<proteinExistence type="predicted"/>
<dbReference type="Pfam" id="PF06985">
    <property type="entry name" value="HET"/>
    <property type="match status" value="1"/>
</dbReference>
<reference evidence="3" key="1">
    <citation type="journal article" date="2023" name="Mol. Phylogenet. Evol.">
        <title>Genome-scale phylogeny and comparative genomics of the fungal order Sordariales.</title>
        <authorList>
            <person name="Hensen N."/>
            <person name="Bonometti L."/>
            <person name="Westerberg I."/>
            <person name="Brannstrom I.O."/>
            <person name="Guillou S."/>
            <person name="Cros-Aarteil S."/>
            <person name="Calhoun S."/>
            <person name="Haridas S."/>
            <person name="Kuo A."/>
            <person name="Mondo S."/>
            <person name="Pangilinan J."/>
            <person name="Riley R."/>
            <person name="LaButti K."/>
            <person name="Andreopoulos B."/>
            <person name="Lipzen A."/>
            <person name="Chen C."/>
            <person name="Yan M."/>
            <person name="Daum C."/>
            <person name="Ng V."/>
            <person name="Clum A."/>
            <person name="Steindorff A."/>
            <person name="Ohm R.A."/>
            <person name="Martin F."/>
            <person name="Silar P."/>
            <person name="Natvig D.O."/>
            <person name="Lalanne C."/>
            <person name="Gautier V."/>
            <person name="Ament-Velasquez S.L."/>
            <person name="Kruys A."/>
            <person name="Hutchinson M.I."/>
            <person name="Powell A.J."/>
            <person name="Barry K."/>
            <person name="Miller A.N."/>
            <person name="Grigoriev I.V."/>
            <person name="Debuchy R."/>
            <person name="Gladieux P."/>
            <person name="Hiltunen Thoren M."/>
            <person name="Johannesson H."/>
        </authorList>
    </citation>
    <scope>NUCLEOTIDE SEQUENCE</scope>
    <source>
        <strain evidence="3">CBS 955.72</strain>
    </source>
</reference>
<reference evidence="3" key="2">
    <citation type="submission" date="2023-06" db="EMBL/GenBank/DDBJ databases">
        <authorList>
            <consortium name="Lawrence Berkeley National Laboratory"/>
            <person name="Haridas S."/>
            <person name="Hensen N."/>
            <person name="Bonometti L."/>
            <person name="Westerberg I."/>
            <person name="Brannstrom I.O."/>
            <person name="Guillou S."/>
            <person name="Cros-Aarteil S."/>
            <person name="Calhoun S."/>
            <person name="Kuo A."/>
            <person name="Mondo S."/>
            <person name="Pangilinan J."/>
            <person name="Riley R."/>
            <person name="Labutti K."/>
            <person name="Andreopoulos B."/>
            <person name="Lipzen A."/>
            <person name="Chen C."/>
            <person name="Yanf M."/>
            <person name="Daum C."/>
            <person name="Ng V."/>
            <person name="Clum A."/>
            <person name="Steindorff A."/>
            <person name="Ohm R."/>
            <person name="Martin F."/>
            <person name="Silar P."/>
            <person name="Natvig D."/>
            <person name="Lalanne C."/>
            <person name="Gautier V."/>
            <person name="Ament-Velasquez S.L."/>
            <person name="Kruys A."/>
            <person name="Hutchinson M.I."/>
            <person name="Powell A.J."/>
            <person name="Barry K."/>
            <person name="Miller A.N."/>
            <person name="Grigoriev I.V."/>
            <person name="Debuchy R."/>
            <person name="Gladieux P."/>
            <person name="Thoren M.H."/>
            <person name="Johannesson H."/>
        </authorList>
    </citation>
    <scope>NUCLEOTIDE SEQUENCE</scope>
    <source>
        <strain evidence="3">CBS 955.72</strain>
    </source>
</reference>
<dbReference type="Proteomes" id="UP001275084">
    <property type="component" value="Unassembled WGS sequence"/>
</dbReference>
<gene>
    <name evidence="3" type="ORF">B0T25DRAFT_232397</name>
</gene>
<dbReference type="AlphaFoldDB" id="A0AAJ0HEF0"/>
<accession>A0AAJ0HEF0</accession>
<organism evidence="3 4">
    <name type="scientific">Lasiosphaeria hispida</name>
    <dbReference type="NCBI Taxonomy" id="260671"/>
    <lineage>
        <taxon>Eukaryota</taxon>
        <taxon>Fungi</taxon>
        <taxon>Dikarya</taxon>
        <taxon>Ascomycota</taxon>
        <taxon>Pezizomycotina</taxon>
        <taxon>Sordariomycetes</taxon>
        <taxon>Sordariomycetidae</taxon>
        <taxon>Sordariales</taxon>
        <taxon>Lasiosphaeriaceae</taxon>
        <taxon>Lasiosphaeria</taxon>
    </lineage>
</organism>
<keyword evidence="4" id="KW-1185">Reference proteome</keyword>
<name>A0AAJ0HEF0_9PEZI</name>
<dbReference type="EMBL" id="JAUIQD010000005">
    <property type="protein sequence ID" value="KAK3348995.1"/>
    <property type="molecule type" value="Genomic_DNA"/>
</dbReference>
<dbReference type="PANTHER" id="PTHR33112">
    <property type="entry name" value="DOMAIN PROTEIN, PUTATIVE-RELATED"/>
    <property type="match status" value="1"/>
</dbReference>
<sequence length="724" mass="79376">MAPQSSLRQLPILTKHQPEISDSVALHSLCDHCKRVWAASATPAPSAKINTDDDEEKPGLRLLPHCNNLRELRESGGAGCHLCSLAYAARIKTKEQDPTETTEDDGTLEATIKGDPPSAVVFQSRERVVAEIPVLHMPVDSIIPKVIAECEFSLRRSTGSSETMRVALGWLQHCITTHTRCNTRYQTTSDAKWLPTRLVDVGVSTNSGPGIPRLVLTESLEDRVEVQYLTLSHSWGKAVVFRLLTGNMEELQSQIPVGKLSKTFQHAMEITRLLGYQYLWIDSLCIMQDSSADWDKEAVTMTDVYGNSSCNIAALGASGDAGCFTARDPLALYPCLLPSPDPADPSSDSSGSRYFAFRHPQLNLGVLDSAPLLSRAWVVQERLVSPRNLYFGGPDGLVWECCEHGLTESWPLASSPLKAKRLEPGSAEGLPRKIAFEGVLEPITLPAGQRPAVGAVGPDYTSFLDAWHHMLGHYTETNLTFTSDRLVALAGIARAIQRRTGLSYTAGTWIEMLPHDLLWHGPEESTPRSTPSGAPGAPSWSWAAREGQVRFHDPYSTDVYNTRGAGMKAPPYFARMVDREEPSAPSALALNRNSDEGDISPASIAVAGRLLRGLIRRKARGTCRVRCANGRSCEMYADDELLDKKPVFLLLISRVKSGWAGRLQKDNSGIYERGIVLAQRSGGVSRSKGEDGGYVRVGYFTTKGNSWSKNVFDGNEEEEEVVIY</sequence>
<evidence type="ECO:0000313" key="3">
    <source>
        <dbReference type="EMBL" id="KAK3348995.1"/>
    </source>
</evidence>
<evidence type="ECO:0000256" key="1">
    <source>
        <dbReference type="SAM" id="MobiDB-lite"/>
    </source>
</evidence>